<dbReference type="InterPro" id="IPR051474">
    <property type="entry name" value="Anti-sigma-K/W_factor"/>
</dbReference>
<evidence type="ECO:0000256" key="5">
    <source>
        <dbReference type="ARBA" id="ARBA00022989"/>
    </source>
</evidence>
<dbReference type="Proteomes" id="UP001209083">
    <property type="component" value="Chromosome"/>
</dbReference>
<dbReference type="PANTHER" id="PTHR37461">
    <property type="entry name" value="ANTI-SIGMA-K FACTOR RSKA"/>
    <property type="match status" value="1"/>
</dbReference>
<evidence type="ECO:0000259" key="13">
    <source>
        <dbReference type="Pfam" id="PF10099"/>
    </source>
</evidence>
<dbReference type="Pfam" id="PF22618">
    <property type="entry name" value="RskA_N"/>
    <property type="match status" value="1"/>
</dbReference>
<dbReference type="InterPro" id="IPR053877">
    <property type="entry name" value="RskA_N"/>
</dbReference>
<evidence type="ECO:0000256" key="11">
    <source>
        <dbReference type="SAM" id="MobiDB-lite"/>
    </source>
</evidence>
<proteinExistence type="predicted"/>
<dbReference type="EMBL" id="CP090958">
    <property type="protein sequence ID" value="WGW10871.1"/>
    <property type="molecule type" value="Genomic_DNA"/>
</dbReference>
<feature type="compositionally biased region" description="Low complexity" evidence="11">
    <location>
        <begin position="83"/>
        <end position="103"/>
    </location>
</feature>
<keyword evidence="8" id="KW-0804">Transcription</keyword>
<keyword evidence="3" id="KW-1003">Cell membrane</keyword>
<dbReference type="PANTHER" id="PTHR37461:SF1">
    <property type="entry name" value="ANTI-SIGMA-K FACTOR RSKA"/>
    <property type="match status" value="1"/>
</dbReference>
<dbReference type="Gene3D" id="1.10.10.1320">
    <property type="entry name" value="Anti-sigma factor, zinc-finger domain"/>
    <property type="match status" value="1"/>
</dbReference>
<evidence type="ECO:0000256" key="3">
    <source>
        <dbReference type="ARBA" id="ARBA00022475"/>
    </source>
</evidence>
<comment type="subcellular location">
    <subcellularLocation>
        <location evidence="2">Cell membrane</location>
    </subcellularLocation>
    <subcellularLocation>
        <location evidence="1">Membrane</location>
        <topology evidence="1">Single-pass membrane protein</topology>
    </subcellularLocation>
</comment>
<feature type="region of interest" description="Disordered" evidence="11">
    <location>
        <begin position="251"/>
        <end position="274"/>
    </location>
</feature>
<dbReference type="RefSeq" id="WP_349637654.1">
    <property type="nucleotide sequence ID" value="NZ_CP090958.1"/>
</dbReference>
<evidence type="ECO:0000256" key="7">
    <source>
        <dbReference type="ARBA" id="ARBA00023136"/>
    </source>
</evidence>
<organism evidence="15 16">
    <name type="scientific">Saxibacter everestensis</name>
    <dbReference type="NCBI Taxonomy" id="2909229"/>
    <lineage>
        <taxon>Bacteria</taxon>
        <taxon>Bacillati</taxon>
        <taxon>Actinomycetota</taxon>
        <taxon>Actinomycetes</taxon>
        <taxon>Micrococcales</taxon>
        <taxon>Brevibacteriaceae</taxon>
        <taxon>Saxibacter</taxon>
    </lineage>
</organism>
<evidence type="ECO:0000259" key="14">
    <source>
        <dbReference type="Pfam" id="PF22618"/>
    </source>
</evidence>
<evidence type="ECO:0000313" key="15">
    <source>
        <dbReference type="EMBL" id="WGW10871.1"/>
    </source>
</evidence>
<accession>A0ABY8QRK1</accession>
<keyword evidence="4 12" id="KW-0812">Transmembrane</keyword>
<sequence>MDRSSDELLDLAEVYAMDALDDTERDDLAARLSQADEATRRAFEERARQARETLAALAMSNAIDPPAGLKADILAALPPQAGNRSRPTSDPSPDTTQTTNPSPNITENDNVTAVDFDPRSRAAQRRPNRVWLGLAAAVVIVAAAFGAGYLTRPLADGTQVAASILQADDLDTHSVTLEDGRSTTVATSVSEDAAVVIMDGFTDPPSNRVYQMWLIRDGVPVSAGVIDAGRNRDGSDKVAVIDGIAGASQFALTEEPPGGSKQPTSDPFASIELS</sequence>
<dbReference type="InterPro" id="IPR018764">
    <property type="entry name" value="RskA_C"/>
</dbReference>
<evidence type="ECO:0000256" key="1">
    <source>
        <dbReference type="ARBA" id="ARBA00004167"/>
    </source>
</evidence>
<keyword evidence="6" id="KW-0805">Transcription regulation</keyword>
<reference evidence="15 16" key="1">
    <citation type="submission" date="2023-05" db="EMBL/GenBank/DDBJ databases">
        <title>Lithophilousrod everest ZFBP1038 complete genpme.</title>
        <authorList>
            <person name="Tian M."/>
        </authorList>
    </citation>
    <scope>NUCLEOTIDE SEQUENCE [LARGE SCALE GENOMIC DNA]</scope>
    <source>
        <strain evidence="15 16">ZFBP1038</strain>
    </source>
</reference>
<feature type="transmembrane region" description="Helical" evidence="12">
    <location>
        <begin position="130"/>
        <end position="150"/>
    </location>
</feature>
<evidence type="ECO:0000256" key="2">
    <source>
        <dbReference type="ARBA" id="ARBA00004236"/>
    </source>
</evidence>
<keyword evidence="16" id="KW-1185">Reference proteome</keyword>
<feature type="domain" description="Anti-sigma-K factor RskA N-terminal" evidence="14">
    <location>
        <begin position="8"/>
        <end position="55"/>
    </location>
</feature>
<dbReference type="InterPro" id="IPR041916">
    <property type="entry name" value="Anti_sigma_zinc_sf"/>
</dbReference>
<gene>
    <name evidence="15" type="ORF">LWF01_12190</name>
</gene>
<dbReference type="Pfam" id="PF10099">
    <property type="entry name" value="RskA_C"/>
    <property type="match status" value="1"/>
</dbReference>
<feature type="domain" description="Anti-sigma K factor RskA C-terminal" evidence="13">
    <location>
        <begin position="134"/>
        <end position="267"/>
    </location>
</feature>
<evidence type="ECO:0000313" key="16">
    <source>
        <dbReference type="Proteomes" id="UP001209083"/>
    </source>
</evidence>
<evidence type="ECO:0000256" key="4">
    <source>
        <dbReference type="ARBA" id="ARBA00022692"/>
    </source>
</evidence>
<keyword evidence="7 12" id="KW-0472">Membrane</keyword>
<evidence type="ECO:0000256" key="10">
    <source>
        <dbReference type="ARBA" id="ARBA00030803"/>
    </source>
</evidence>
<feature type="region of interest" description="Disordered" evidence="11">
    <location>
        <begin position="79"/>
        <end position="122"/>
    </location>
</feature>
<evidence type="ECO:0000256" key="12">
    <source>
        <dbReference type="SAM" id="Phobius"/>
    </source>
</evidence>
<name>A0ABY8QRK1_9MICO</name>
<evidence type="ECO:0000256" key="8">
    <source>
        <dbReference type="ARBA" id="ARBA00023163"/>
    </source>
</evidence>
<protein>
    <recommendedName>
        <fullName evidence="10">Regulator of SigK</fullName>
    </recommendedName>
    <alternativeName>
        <fullName evidence="9">Sigma-K anti-sigma factor RskA</fullName>
    </alternativeName>
</protein>
<feature type="compositionally biased region" description="Polar residues" evidence="11">
    <location>
        <begin position="261"/>
        <end position="274"/>
    </location>
</feature>
<evidence type="ECO:0000256" key="6">
    <source>
        <dbReference type="ARBA" id="ARBA00023015"/>
    </source>
</evidence>
<evidence type="ECO:0000256" key="9">
    <source>
        <dbReference type="ARBA" id="ARBA00029829"/>
    </source>
</evidence>
<keyword evidence="5 12" id="KW-1133">Transmembrane helix</keyword>